<evidence type="ECO:0000313" key="2">
    <source>
        <dbReference type="Proteomes" id="UP001497457"/>
    </source>
</evidence>
<accession>A0ABC8Y0C7</accession>
<name>A0ABC8Y0C7_9POAL</name>
<protein>
    <submittedName>
        <fullName evidence="1">Uncharacterized protein</fullName>
    </submittedName>
</protein>
<dbReference type="EMBL" id="OZ075125">
    <property type="protein sequence ID" value="CAL4936143.1"/>
    <property type="molecule type" value="Genomic_DNA"/>
</dbReference>
<organism evidence="1 2">
    <name type="scientific">Urochloa decumbens</name>
    <dbReference type="NCBI Taxonomy" id="240449"/>
    <lineage>
        <taxon>Eukaryota</taxon>
        <taxon>Viridiplantae</taxon>
        <taxon>Streptophyta</taxon>
        <taxon>Embryophyta</taxon>
        <taxon>Tracheophyta</taxon>
        <taxon>Spermatophyta</taxon>
        <taxon>Magnoliopsida</taxon>
        <taxon>Liliopsida</taxon>
        <taxon>Poales</taxon>
        <taxon>Poaceae</taxon>
        <taxon>PACMAD clade</taxon>
        <taxon>Panicoideae</taxon>
        <taxon>Panicodae</taxon>
        <taxon>Paniceae</taxon>
        <taxon>Melinidinae</taxon>
        <taxon>Urochloa</taxon>
    </lineage>
</organism>
<keyword evidence="2" id="KW-1185">Reference proteome</keyword>
<reference evidence="1" key="1">
    <citation type="submission" date="2024-10" db="EMBL/GenBank/DDBJ databases">
        <authorList>
            <person name="Ryan C."/>
        </authorList>
    </citation>
    <scope>NUCLEOTIDE SEQUENCE [LARGE SCALE GENOMIC DNA]</scope>
</reference>
<dbReference type="Proteomes" id="UP001497457">
    <property type="component" value="Chromosome 15b"/>
</dbReference>
<gene>
    <name evidence="1" type="ORF">URODEC1_LOCUS29744</name>
</gene>
<dbReference type="AlphaFoldDB" id="A0ABC8Y0C7"/>
<evidence type="ECO:0000313" key="1">
    <source>
        <dbReference type="EMBL" id="CAL4936143.1"/>
    </source>
</evidence>
<proteinExistence type="predicted"/>
<sequence>MAGAGAVGVWLEVFAKIGRAEAAHAGGAEAIARRHQAGGDIDGGVGAAERGKKSVVGVQEKRRRDSGVLSESDSVVCMLMDRFAPA</sequence>